<dbReference type="Gene3D" id="3.30.70.3450">
    <property type="match status" value="1"/>
</dbReference>
<dbReference type="GO" id="GO:0016491">
    <property type="term" value="F:oxidoreductase activity"/>
    <property type="evidence" value="ECO:0007669"/>
    <property type="project" value="UniProtKB-KW"/>
</dbReference>
<evidence type="ECO:0000256" key="4">
    <source>
        <dbReference type="ARBA" id="ARBA00022827"/>
    </source>
</evidence>
<dbReference type="RefSeq" id="WP_141824316.1">
    <property type="nucleotide sequence ID" value="NZ_BAAAQC010000009.1"/>
</dbReference>
<dbReference type="AlphaFoldDB" id="A0A543PLT3"/>
<dbReference type="FunFam" id="1.10.45.10:FF:000001">
    <property type="entry name" value="D-lactate dehydrogenase mitochondrial"/>
    <property type="match status" value="1"/>
</dbReference>
<dbReference type="SUPFAM" id="SSF55103">
    <property type="entry name" value="FAD-linked oxidases, C-terminal domain"/>
    <property type="match status" value="1"/>
</dbReference>
<dbReference type="PANTHER" id="PTHR46568:SF1">
    <property type="entry name" value="ALKYLDIHYDROXYACETONEPHOSPHATE SYNTHASE, PEROXISOMAL"/>
    <property type="match status" value="1"/>
</dbReference>
<dbReference type="InterPro" id="IPR006094">
    <property type="entry name" value="Oxid_FAD_bind_N"/>
</dbReference>
<feature type="site" description="Important for enzyme activity" evidence="9">
    <location>
        <position position="337"/>
    </location>
</feature>
<feature type="domain" description="FAD-binding PCMH-type" evidence="10">
    <location>
        <begin position="103"/>
        <end position="299"/>
    </location>
</feature>
<evidence type="ECO:0000256" key="9">
    <source>
        <dbReference type="PIRSR" id="PIRSR625650-4"/>
    </source>
</evidence>
<evidence type="ECO:0000256" key="3">
    <source>
        <dbReference type="ARBA" id="ARBA00022630"/>
    </source>
</evidence>
<dbReference type="InterPro" id="IPR004113">
    <property type="entry name" value="FAD-bd_oxidored_4_C"/>
</dbReference>
<dbReference type="SUPFAM" id="SSF56176">
    <property type="entry name" value="FAD-binding/transporter-associated domain-like"/>
    <property type="match status" value="1"/>
</dbReference>
<dbReference type="InterPro" id="IPR016167">
    <property type="entry name" value="FAD-bd_PCMH_sub1"/>
</dbReference>
<evidence type="ECO:0000256" key="1">
    <source>
        <dbReference type="ARBA" id="ARBA00001974"/>
    </source>
</evidence>
<dbReference type="PROSITE" id="PS51387">
    <property type="entry name" value="FAD_PCMH"/>
    <property type="match status" value="1"/>
</dbReference>
<dbReference type="InterPro" id="IPR025650">
    <property type="entry name" value="Alkyl-DHAP_Synthase"/>
</dbReference>
<dbReference type="InterPro" id="IPR016171">
    <property type="entry name" value="Vanillyl_alc_oxidase_C-sub2"/>
</dbReference>
<dbReference type="Pfam" id="PF01565">
    <property type="entry name" value="FAD_binding_4"/>
    <property type="match status" value="2"/>
</dbReference>
<keyword evidence="3" id="KW-0285">Flavoprotein</keyword>
<dbReference type="Gene3D" id="1.10.45.10">
    <property type="entry name" value="Vanillyl-alcohol Oxidase, Chain A, domain 4"/>
    <property type="match status" value="1"/>
</dbReference>
<dbReference type="EMBL" id="VFQF01000003">
    <property type="protein sequence ID" value="TQN45036.1"/>
    <property type="molecule type" value="Genomic_DNA"/>
</dbReference>
<comment type="caution">
    <text evidence="11">The sequence shown here is derived from an EMBL/GenBank/DDBJ whole genome shotgun (WGS) entry which is preliminary data.</text>
</comment>
<evidence type="ECO:0000256" key="7">
    <source>
        <dbReference type="PIRSR" id="PIRSR625650-2"/>
    </source>
</evidence>
<dbReference type="GO" id="GO:0008609">
    <property type="term" value="F:alkylglycerone-phosphate synthase activity"/>
    <property type="evidence" value="ECO:0007669"/>
    <property type="project" value="InterPro"/>
</dbReference>
<dbReference type="PANTHER" id="PTHR46568">
    <property type="entry name" value="ALKYLDIHYDROXYACETONEPHOSPHATE SYNTHASE, PEROXISOMAL"/>
    <property type="match status" value="1"/>
</dbReference>
<feature type="binding site" evidence="7">
    <location>
        <position position="423"/>
    </location>
    <ligand>
        <name>substrate</name>
    </ligand>
</feature>
<gene>
    <name evidence="11" type="ORF">FHX52_4261</name>
</gene>
<accession>A0A543PLT3</accession>
<keyword evidence="4 8" id="KW-0274">FAD</keyword>
<feature type="binding site" evidence="8">
    <location>
        <begin position="283"/>
        <end position="289"/>
    </location>
    <ligand>
        <name>FAD</name>
        <dbReference type="ChEBI" id="CHEBI:57692"/>
    </ligand>
</feature>
<dbReference type="OrthoDB" id="9811557at2"/>
<dbReference type="Gene3D" id="3.30.300.330">
    <property type="match status" value="1"/>
</dbReference>
<comment type="cofactor">
    <cofactor evidence="1 8">
        <name>FAD</name>
        <dbReference type="ChEBI" id="CHEBI:57692"/>
    </cofactor>
</comment>
<dbReference type="GO" id="GO:0071949">
    <property type="term" value="F:FAD binding"/>
    <property type="evidence" value="ECO:0007669"/>
    <property type="project" value="InterPro"/>
</dbReference>
<dbReference type="InterPro" id="IPR016164">
    <property type="entry name" value="FAD-linked_Oxase-like_C"/>
</dbReference>
<reference evidence="11 12" key="1">
    <citation type="submission" date="2019-06" db="EMBL/GenBank/DDBJ databases">
        <title>Sequencing the genomes of 1000 actinobacteria strains.</title>
        <authorList>
            <person name="Klenk H.-P."/>
        </authorList>
    </citation>
    <scope>NUCLEOTIDE SEQUENCE [LARGE SCALE GENOMIC DNA]</scope>
    <source>
        <strain evidence="11 12">DSM 21776</strain>
    </source>
</reference>
<name>A0A543PLT3_9MICO</name>
<evidence type="ECO:0000313" key="12">
    <source>
        <dbReference type="Proteomes" id="UP000320085"/>
    </source>
</evidence>
<organism evidence="11 12">
    <name type="scientific">Humibacillus xanthopallidus</name>
    <dbReference type="NCBI Taxonomy" id="412689"/>
    <lineage>
        <taxon>Bacteria</taxon>
        <taxon>Bacillati</taxon>
        <taxon>Actinomycetota</taxon>
        <taxon>Actinomycetes</taxon>
        <taxon>Micrococcales</taxon>
        <taxon>Intrasporangiaceae</taxon>
        <taxon>Humibacillus</taxon>
    </lineage>
</organism>
<sequence>MDELTRSIPRSVWHGWGDPAEAHPLSSGAWATLASRGIARGAQSPHVALEDVVLPPITLGDKEIAALRDVVGSDFVHTDRVWRVEHAGGKSYPDLWRLRHGDGSEAPDAVVEPADSAEVQRLLEVCVEHRVAVVPFGGGTSVVGGVGARAIALGEAGEDGSGTEGRLAGVVAVDLRRLDQLLHVDPVARLATFQPGLRGPDIERALEPHGLTLGHYPQSHQEATLGGYVATRSAGQASTGYGRIDDTVLGVRLATPRGELVLGGRSPASAAGPRLLDVVVGSEGTLGIITEATLRVAPRPTAKRYAAWLFPSFHAGSEALRGLAQEAGHGLIPDVCRLSDEEETQVNLALAGRTGAALLGYGRARGLGEPTLVILVWEGTDAAALKHRQAVCERVLGREGARRLPSRVARAWEKGRFAGPYLRDGLMGRRVLVDTLETATTWDRLEGLHTGVGSAIRSSLVDGGTGAVVMCHVSHVYATGASLYFTFVAAESTDPLAQWRAVKTAATEAIVAGGGTITHHHGVGVDHAPWLGAEIGDLGVDVLRAIKAELDPTGILNPGKLIPRRQG</sequence>
<evidence type="ECO:0000313" key="11">
    <source>
        <dbReference type="EMBL" id="TQN45036.1"/>
    </source>
</evidence>
<dbReference type="Gene3D" id="3.30.43.10">
    <property type="entry name" value="Uridine Diphospho-n-acetylenolpyruvylglucosamine Reductase, domain 2"/>
    <property type="match status" value="1"/>
</dbReference>
<evidence type="ECO:0000256" key="8">
    <source>
        <dbReference type="PIRSR" id="PIRSR625650-3"/>
    </source>
</evidence>
<keyword evidence="5" id="KW-0560">Oxidoreductase</keyword>
<evidence type="ECO:0000256" key="2">
    <source>
        <dbReference type="ARBA" id="ARBA00008000"/>
    </source>
</evidence>
<evidence type="ECO:0000256" key="6">
    <source>
        <dbReference type="PIRSR" id="PIRSR625650-1"/>
    </source>
</evidence>
<dbReference type="Gene3D" id="3.30.465.10">
    <property type="match status" value="1"/>
</dbReference>
<proteinExistence type="inferred from homology"/>
<protein>
    <submittedName>
        <fullName evidence="11">Alkyldihydroxyacetonephosphate synthase</fullName>
    </submittedName>
</protein>
<evidence type="ECO:0000259" key="10">
    <source>
        <dbReference type="PROSITE" id="PS51387"/>
    </source>
</evidence>
<dbReference type="InterPro" id="IPR036318">
    <property type="entry name" value="FAD-bd_PCMH-like_sf"/>
</dbReference>
<feature type="active site" description="Proton donor/acceptor" evidence="6">
    <location>
        <position position="484"/>
    </location>
</feature>
<dbReference type="InterPro" id="IPR016169">
    <property type="entry name" value="FAD-bd_PCMH_sub2"/>
</dbReference>
<dbReference type="InterPro" id="IPR016166">
    <property type="entry name" value="FAD-bd_PCMH"/>
</dbReference>
<feature type="binding site" evidence="8">
    <location>
        <begin position="135"/>
        <end position="141"/>
    </location>
    <ligand>
        <name>FAD</name>
        <dbReference type="ChEBI" id="CHEBI:57692"/>
    </ligand>
</feature>
<dbReference type="Pfam" id="PF02913">
    <property type="entry name" value="FAD-oxidase_C"/>
    <property type="match status" value="1"/>
</dbReference>
<comment type="similarity">
    <text evidence="2">Belongs to the FAD-binding oxidoreductase/transferase type 4 family.</text>
</comment>
<dbReference type="GO" id="GO:0008610">
    <property type="term" value="P:lipid biosynthetic process"/>
    <property type="evidence" value="ECO:0007669"/>
    <property type="project" value="InterPro"/>
</dbReference>
<evidence type="ECO:0000256" key="5">
    <source>
        <dbReference type="ARBA" id="ARBA00023002"/>
    </source>
</evidence>
<dbReference type="Proteomes" id="UP000320085">
    <property type="component" value="Unassembled WGS sequence"/>
</dbReference>